<evidence type="ECO:0000313" key="9">
    <source>
        <dbReference type="Proteomes" id="UP000594059"/>
    </source>
</evidence>
<feature type="transmembrane region" description="Helical" evidence="6">
    <location>
        <begin position="265"/>
        <end position="286"/>
    </location>
</feature>
<dbReference type="Gene3D" id="3.40.1710.10">
    <property type="entry name" value="abc type-2 transporter like domain"/>
    <property type="match status" value="1"/>
</dbReference>
<dbReference type="EMBL" id="CP063656">
    <property type="protein sequence ID" value="QOW18829.1"/>
    <property type="molecule type" value="Genomic_DNA"/>
</dbReference>
<dbReference type="Pfam" id="PF12698">
    <property type="entry name" value="ABC2_membrane_3"/>
    <property type="match status" value="1"/>
</dbReference>
<feature type="transmembrane region" description="Helical" evidence="6">
    <location>
        <begin position="20"/>
        <end position="40"/>
    </location>
</feature>
<dbReference type="RefSeq" id="WP_193983816.1">
    <property type="nucleotide sequence ID" value="NZ_CP063656.1"/>
</dbReference>
<dbReference type="GO" id="GO:0140359">
    <property type="term" value="F:ABC-type transporter activity"/>
    <property type="evidence" value="ECO:0007669"/>
    <property type="project" value="InterPro"/>
</dbReference>
<dbReference type="InterPro" id="IPR013525">
    <property type="entry name" value="ABC2_TM"/>
</dbReference>
<keyword evidence="3 6" id="KW-0812">Transmembrane</keyword>
<feature type="transmembrane region" description="Helical" evidence="6">
    <location>
        <begin position="234"/>
        <end position="253"/>
    </location>
</feature>
<feature type="transmembrane region" description="Helical" evidence="6">
    <location>
        <begin position="352"/>
        <end position="373"/>
    </location>
</feature>
<gene>
    <name evidence="8" type="ORF">INQ41_09055</name>
</gene>
<dbReference type="AlphaFoldDB" id="A0A7S6ZRM9"/>
<keyword evidence="9" id="KW-1185">Reference proteome</keyword>
<evidence type="ECO:0000256" key="6">
    <source>
        <dbReference type="SAM" id="Phobius"/>
    </source>
</evidence>
<evidence type="ECO:0000313" key="8">
    <source>
        <dbReference type="EMBL" id="QOW18829.1"/>
    </source>
</evidence>
<feature type="transmembrane region" description="Helical" evidence="6">
    <location>
        <begin position="183"/>
        <end position="205"/>
    </location>
</feature>
<evidence type="ECO:0000256" key="3">
    <source>
        <dbReference type="ARBA" id="ARBA00022692"/>
    </source>
</evidence>
<feature type="domain" description="ABC-2 type transporter transmembrane" evidence="7">
    <location>
        <begin position="22"/>
        <end position="369"/>
    </location>
</feature>
<evidence type="ECO:0000256" key="4">
    <source>
        <dbReference type="ARBA" id="ARBA00022989"/>
    </source>
</evidence>
<evidence type="ECO:0000256" key="1">
    <source>
        <dbReference type="ARBA" id="ARBA00004651"/>
    </source>
</evidence>
<dbReference type="PANTHER" id="PTHR30294">
    <property type="entry name" value="MEMBRANE COMPONENT OF ABC TRANSPORTER YHHJ-RELATED"/>
    <property type="match status" value="1"/>
</dbReference>
<keyword evidence="5 6" id="KW-0472">Membrane</keyword>
<evidence type="ECO:0000256" key="5">
    <source>
        <dbReference type="ARBA" id="ARBA00023136"/>
    </source>
</evidence>
<protein>
    <submittedName>
        <fullName evidence="8">ABC transporter permease</fullName>
    </submittedName>
</protein>
<proteinExistence type="predicted"/>
<accession>A0A7S6ZRM9</accession>
<dbReference type="PANTHER" id="PTHR30294:SF47">
    <property type="entry name" value="INNER MEMBRANE TRANSPORT PERMEASE YHHJ"/>
    <property type="match status" value="1"/>
</dbReference>
<name>A0A7S6ZRM9_9GAMM</name>
<dbReference type="InterPro" id="IPR051449">
    <property type="entry name" value="ABC-2_transporter_component"/>
</dbReference>
<reference evidence="8 9" key="1">
    <citation type="submission" date="2020-10" db="EMBL/GenBank/DDBJ databases">
        <title>complete genome sequencing of Lysobacter sp. H21R20.</title>
        <authorList>
            <person name="Bae J.-W."/>
            <person name="Lee S.-Y."/>
        </authorList>
    </citation>
    <scope>NUCLEOTIDE SEQUENCE [LARGE SCALE GENOMIC DNA]</scope>
    <source>
        <strain evidence="8 9">H21R20</strain>
    </source>
</reference>
<keyword evidence="2" id="KW-1003">Cell membrane</keyword>
<comment type="subcellular location">
    <subcellularLocation>
        <location evidence="1">Cell membrane</location>
        <topology evidence="1">Multi-pass membrane protein</topology>
    </subcellularLocation>
</comment>
<evidence type="ECO:0000259" key="7">
    <source>
        <dbReference type="Pfam" id="PF12698"/>
    </source>
</evidence>
<keyword evidence="4 6" id="KW-1133">Transmembrane helix</keyword>
<sequence length="386" mass="41027">MQALLASARRECRFLRGSPWDLALATWIPCVLLLIVAWLFSGGVPRELPVAVVDLDRSTTSRELVRHLQASPGLTVSEQPASLEQAFSLARALKVYAVVHIPAGTGRDIQRDGSGTVLSYFNASYQVAGQAAARDIDSAVQAVSAQLAVAEVALTRGPASVRAAPVSVQTSVLFNPGRSYEQFLLALLFPAILHLALCVAMVGAFGRELRDATIQAWLRESQDRLVPAVLGKMAPYLLLFTAYGAASLVWLAVLRGGGLADGFGLLMLGQALMYLAYAAIALLLVAATRNMASALSMAGLYAGTSLAFSAATFPLQGASWFTRLWSALLPFTAYLKLQAQQLDMGSSLEVSAWPLGVLLLFVVIPGAIGMALLGRASRDPAAWGRR</sequence>
<organism evidence="8 9">
    <name type="scientific">Novilysobacter ciconiae</name>
    <dbReference type="NCBI Taxonomy" id="2781022"/>
    <lineage>
        <taxon>Bacteria</taxon>
        <taxon>Pseudomonadati</taxon>
        <taxon>Pseudomonadota</taxon>
        <taxon>Gammaproteobacteria</taxon>
        <taxon>Lysobacterales</taxon>
        <taxon>Lysobacteraceae</taxon>
        <taxon>Novilysobacter</taxon>
    </lineage>
</organism>
<feature type="transmembrane region" description="Helical" evidence="6">
    <location>
        <begin position="298"/>
        <end position="321"/>
    </location>
</feature>
<evidence type="ECO:0000256" key="2">
    <source>
        <dbReference type="ARBA" id="ARBA00022475"/>
    </source>
</evidence>
<dbReference type="GO" id="GO:0005886">
    <property type="term" value="C:plasma membrane"/>
    <property type="evidence" value="ECO:0007669"/>
    <property type="project" value="UniProtKB-SubCell"/>
</dbReference>
<dbReference type="KEGG" id="lcic:INQ41_09055"/>
<dbReference type="Proteomes" id="UP000594059">
    <property type="component" value="Chromosome"/>
</dbReference>